<gene>
    <name evidence="5" type="ORF">EBN03_08435</name>
</gene>
<keyword evidence="2 3" id="KW-0238">DNA-binding</keyword>
<dbReference type="AlphaFoldDB" id="A0A3M2LB94"/>
<dbReference type="InterPro" id="IPR005158">
    <property type="entry name" value="BTAD"/>
</dbReference>
<accession>A0A3M2LB94</accession>
<dbReference type="PROSITE" id="PS51755">
    <property type="entry name" value="OMPR_PHOB"/>
    <property type="match status" value="1"/>
</dbReference>
<dbReference type="Proteomes" id="UP000279275">
    <property type="component" value="Unassembled WGS sequence"/>
</dbReference>
<evidence type="ECO:0000313" key="6">
    <source>
        <dbReference type="Proteomes" id="UP000279275"/>
    </source>
</evidence>
<dbReference type="SMART" id="SM00862">
    <property type="entry name" value="Trans_reg_C"/>
    <property type="match status" value="1"/>
</dbReference>
<dbReference type="InterPro" id="IPR016032">
    <property type="entry name" value="Sig_transdc_resp-reg_C-effctor"/>
</dbReference>
<evidence type="ECO:0000259" key="4">
    <source>
        <dbReference type="PROSITE" id="PS51755"/>
    </source>
</evidence>
<dbReference type="Gene3D" id="1.25.40.10">
    <property type="entry name" value="Tetratricopeptide repeat domain"/>
    <property type="match status" value="1"/>
</dbReference>
<dbReference type="SUPFAM" id="SSF52540">
    <property type="entry name" value="P-loop containing nucleoside triphosphate hydrolases"/>
    <property type="match status" value="1"/>
</dbReference>
<sequence>MRPSFDRLANRNRGDEGLIRIRLLGTVAVIDGTESVAEVRGRRLAALLAALALEAGAVVPVSRLVGAVWGEEIPASPENSLHTLVKRLRAITGRAAVDWVEPGYVLVVEPDAVDAHRFGRSFDAGRRALAEGRAQVAVAELDRMLELWKGPALGDAAQTEVLRAAAEALGEQRLRAVELHADACLELGRAAEVVRGLAAEASAHPFRESLAARLVTALAAAGRPSDALRAFRRIEWMLRTERGVEPSALLRRAVAPLEPPAEPQRAALTGQAPPRRLTSFVGRGAEVCEVAALLRRHRLVTLVGPGGIGKTRLANELVLAHGARLMDGYGFAELSAVAPDLSSTAVRNAVAAAVCAAVAPGVLLEEPGGDWTDALVRVLGRQRMLLILDNCEHVISAVAELAVDLLARLPRLTILATSRQLLAVDCEQLYPVRALPVPTPEASVDGAVACAAVRLFLDRATAVRPDFELSEDNCRAITTVVRTLDGVPLALELAAARLHGLSPQALADRLDDRFDLLANGSRQAAPRHRSLRAMVAWSWALLPTAEAELACRLSVFAGSTTLEAITGVCGADIDDQETVADWLAGLVAMSLVEFDGRRYRMLDTIRTYAADELARVGETERWERAHAAWFVDFCEAGARELRGPAQREWMRRFAADHANCEAALAWSIRHREPEVAVRLFGDLAWYWLFRGRRTHMSTWRSRVLDLTGARIPPGCTGSFLMCRYAEEISAPVIVVRPESIPDTSAEFEHLIRVAMTEPRGIHPFFMLLLALREHYRGDRSLLDRCATAEEGGLRGQALVIRAYEDVDAKPIESIFADLEAAVDCLSDSGDPRTLCAAMLELAQMRVLWHGIDCAAPSISRATELLSDELSPDIWHQVLLVAANLHLCGGDIAGATGYLAGAEKIDPTDLTGAEITNRCQNRAYMAWREGRIDHAFELFENVVSPTLLRTDFHSVTRMFVPARWRAIFAAVSVDADRMDTAVQQLRIAREYAASASPLMLLDVAFAHALAALAADLPEHAARILGAQRRGYRGEGRTVLGPDDQRAVVLARKALGDEAFEKFAGEGEDTALEPLLVEVEHAVVALR</sequence>
<dbReference type="PANTHER" id="PTHR47691">
    <property type="entry name" value="REGULATOR-RELATED"/>
    <property type="match status" value="1"/>
</dbReference>
<organism evidence="5 6">
    <name type="scientific">Nocardia stercoris</name>
    <dbReference type="NCBI Taxonomy" id="2483361"/>
    <lineage>
        <taxon>Bacteria</taxon>
        <taxon>Bacillati</taxon>
        <taxon>Actinomycetota</taxon>
        <taxon>Actinomycetes</taxon>
        <taxon>Mycobacteriales</taxon>
        <taxon>Nocardiaceae</taxon>
        <taxon>Nocardia</taxon>
    </lineage>
</organism>
<dbReference type="SUPFAM" id="SSF48452">
    <property type="entry name" value="TPR-like"/>
    <property type="match status" value="1"/>
</dbReference>
<dbReference type="GO" id="GO:0003677">
    <property type="term" value="F:DNA binding"/>
    <property type="evidence" value="ECO:0007669"/>
    <property type="project" value="UniProtKB-UniRule"/>
</dbReference>
<dbReference type="CDD" id="cd15831">
    <property type="entry name" value="BTAD"/>
    <property type="match status" value="1"/>
</dbReference>
<evidence type="ECO:0000313" key="5">
    <source>
        <dbReference type="EMBL" id="RMI33215.1"/>
    </source>
</evidence>
<comment type="similarity">
    <text evidence="1">Belongs to the AfsR/DnrI/RedD regulatory family.</text>
</comment>
<feature type="domain" description="OmpR/PhoB-type" evidence="4">
    <location>
        <begin position="8"/>
        <end position="117"/>
    </location>
</feature>
<evidence type="ECO:0000256" key="1">
    <source>
        <dbReference type="ARBA" id="ARBA00005820"/>
    </source>
</evidence>
<dbReference type="GO" id="GO:0006355">
    <property type="term" value="P:regulation of DNA-templated transcription"/>
    <property type="evidence" value="ECO:0007669"/>
    <property type="project" value="InterPro"/>
</dbReference>
<dbReference type="InterPro" id="IPR001867">
    <property type="entry name" value="OmpR/PhoB-type_DNA-bd"/>
</dbReference>
<evidence type="ECO:0000256" key="3">
    <source>
        <dbReference type="PROSITE-ProRule" id="PRU01091"/>
    </source>
</evidence>
<evidence type="ECO:0000256" key="2">
    <source>
        <dbReference type="ARBA" id="ARBA00023125"/>
    </source>
</evidence>
<feature type="DNA-binding region" description="OmpR/PhoB-type" evidence="3">
    <location>
        <begin position="8"/>
        <end position="117"/>
    </location>
</feature>
<dbReference type="SUPFAM" id="SSF46894">
    <property type="entry name" value="C-terminal effector domain of the bipartite response regulators"/>
    <property type="match status" value="1"/>
</dbReference>
<dbReference type="PRINTS" id="PR00364">
    <property type="entry name" value="DISEASERSIST"/>
</dbReference>
<comment type="caution">
    <text evidence="5">The sequence shown here is derived from an EMBL/GenBank/DDBJ whole genome shotgun (WGS) entry which is preliminary data.</text>
</comment>
<dbReference type="EMBL" id="RFFH01000003">
    <property type="protein sequence ID" value="RMI33215.1"/>
    <property type="molecule type" value="Genomic_DNA"/>
</dbReference>
<name>A0A3M2LB94_9NOCA</name>
<proteinExistence type="inferred from homology"/>
<dbReference type="InterPro" id="IPR036388">
    <property type="entry name" value="WH-like_DNA-bd_sf"/>
</dbReference>
<dbReference type="Pfam" id="PF03704">
    <property type="entry name" value="BTAD"/>
    <property type="match status" value="1"/>
</dbReference>
<dbReference type="SMART" id="SM01043">
    <property type="entry name" value="BTAD"/>
    <property type="match status" value="1"/>
</dbReference>
<dbReference type="Pfam" id="PF25872">
    <property type="entry name" value="HTH_77"/>
    <property type="match status" value="1"/>
</dbReference>
<dbReference type="InterPro" id="IPR011990">
    <property type="entry name" value="TPR-like_helical_dom_sf"/>
</dbReference>
<keyword evidence="6" id="KW-1185">Reference proteome</keyword>
<dbReference type="InterPro" id="IPR027417">
    <property type="entry name" value="P-loop_NTPase"/>
</dbReference>
<dbReference type="GO" id="GO:0000160">
    <property type="term" value="P:phosphorelay signal transduction system"/>
    <property type="evidence" value="ECO:0007669"/>
    <property type="project" value="InterPro"/>
</dbReference>
<dbReference type="InterPro" id="IPR058852">
    <property type="entry name" value="HTH_77"/>
</dbReference>
<protein>
    <submittedName>
        <fullName evidence="5">AfsR/SARP family transcriptional regulator</fullName>
    </submittedName>
</protein>
<reference evidence="5 6" key="1">
    <citation type="submission" date="2018-10" db="EMBL/GenBank/DDBJ databases">
        <title>Isolation from cow dung.</title>
        <authorList>
            <person name="Ling L."/>
        </authorList>
    </citation>
    <scope>NUCLEOTIDE SEQUENCE [LARGE SCALE GENOMIC DNA]</scope>
    <source>
        <strain evidence="5 6">NEAU-LL90</strain>
    </source>
</reference>
<dbReference type="Gene3D" id="1.10.10.10">
    <property type="entry name" value="Winged helix-like DNA-binding domain superfamily/Winged helix DNA-binding domain"/>
    <property type="match status" value="1"/>
</dbReference>
<dbReference type="PANTHER" id="PTHR47691:SF3">
    <property type="entry name" value="HTH-TYPE TRANSCRIPTIONAL REGULATOR RV0890C-RELATED"/>
    <property type="match status" value="1"/>
</dbReference>